<evidence type="ECO:0000259" key="1">
    <source>
        <dbReference type="PROSITE" id="PS50851"/>
    </source>
</evidence>
<dbReference type="Proteomes" id="UP000737402">
    <property type="component" value="Unassembled WGS sequence"/>
</dbReference>
<reference evidence="2 3" key="1">
    <citation type="submission" date="2021-01" db="EMBL/GenBank/DDBJ databases">
        <title>Genomic Encyclopedia of Type Strains, Phase IV (KMG-IV): sequencing the most valuable type-strain genomes for metagenomic binning, comparative biology and taxonomic classification.</title>
        <authorList>
            <person name="Goeker M."/>
        </authorList>
    </citation>
    <scope>NUCLEOTIDE SEQUENCE [LARGE SCALE GENOMIC DNA]</scope>
    <source>
        <strain evidence="2 3">DSM 25879</strain>
    </source>
</reference>
<accession>A0ABS2P279</accession>
<comment type="caution">
    <text evidence="2">The sequence shown here is derived from an EMBL/GenBank/DDBJ whole genome shotgun (WGS) entry which is preliminary data.</text>
</comment>
<dbReference type="Gene3D" id="2.40.50.180">
    <property type="entry name" value="CheA-289, Domain 4"/>
    <property type="match status" value="1"/>
</dbReference>
<dbReference type="Gene3D" id="2.30.30.40">
    <property type="entry name" value="SH3 Domains"/>
    <property type="match status" value="1"/>
</dbReference>
<organism evidence="2 3">
    <name type="scientific">Sutcliffiella tianshenii</name>
    <dbReference type="NCBI Taxonomy" id="1463404"/>
    <lineage>
        <taxon>Bacteria</taxon>
        <taxon>Bacillati</taxon>
        <taxon>Bacillota</taxon>
        <taxon>Bacilli</taxon>
        <taxon>Bacillales</taxon>
        <taxon>Bacillaceae</taxon>
        <taxon>Sutcliffiella</taxon>
    </lineage>
</organism>
<protein>
    <submittedName>
        <fullName evidence="2">Purine-binding chemotaxis protein CheW</fullName>
    </submittedName>
</protein>
<dbReference type="SUPFAM" id="SSF50341">
    <property type="entry name" value="CheW-like"/>
    <property type="match status" value="1"/>
</dbReference>
<sequence>MESKKLVIFQANLEEYGVSVEYVVSIEKLDKVTPIPDMPNYMKGLMKVRDELIPVLDTRQILFHDQTELTDKSRVIVVQTTEVSAALLVEDAKEILDVQKDTIKPLSLIAANGSNYISGMVNLDKRLIAVIDPGKLVNGLLEIGDIKEEMQKQLAEVSE</sequence>
<dbReference type="PANTHER" id="PTHR22617">
    <property type="entry name" value="CHEMOTAXIS SENSOR HISTIDINE KINASE-RELATED"/>
    <property type="match status" value="1"/>
</dbReference>
<dbReference type="InterPro" id="IPR002545">
    <property type="entry name" value="CheW-lke_dom"/>
</dbReference>
<dbReference type="RefSeq" id="WP_204417633.1">
    <property type="nucleotide sequence ID" value="NZ_JAFBED010000006.1"/>
</dbReference>
<dbReference type="SMART" id="SM00260">
    <property type="entry name" value="CheW"/>
    <property type="match status" value="1"/>
</dbReference>
<name>A0ABS2P279_9BACI</name>
<dbReference type="InterPro" id="IPR039315">
    <property type="entry name" value="CheW"/>
</dbReference>
<gene>
    <name evidence="2" type="ORF">JOC95_002934</name>
</gene>
<dbReference type="PANTHER" id="PTHR22617:SF23">
    <property type="entry name" value="CHEMOTAXIS PROTEIN CHEW"/>
    <property type="match status" value="1"/>
</dbReference>
<dbReference type="Pfam" id="PF01584">
    <property type="entry name" value="CheW"/>
    <property type="match status" value="1"/>
</dbReference>
<dbReference type="PROSITE" id="PS50851">
    <property type="entry name" value="CHEW"/>
    <property type="match status" value="1"/>
</dbReference>
<evidence type="ECO:0000313" key="2">
    <source>
        <dbReference type="EMBL" id="MBM7621061.1"/>
    </source>
</evidence>
<keyword evidence="3" id="KW-1185">Reference proteome</keyword>
<feature type="domain" description="CheW-like" evidence="1">
    <location>
        <begin position="3"/>
        <end position="142"/>
    </location>
</feature>
<evidence type="ECO:0000313" key="3">
    <source>
        <dbReference type="Proteomes" id="UP000737402"/>
    </source>
</evidence>
<dbReference type="EMBL" id="JAFBED010000006">
    <property type="protein sequence ID" value="MBM7621061.1"/>
    <property type="molecule type" value="Genomic_DNA"/>
</dbReference>
<dbReference type="InterPro" id="IPR036061">
    <property type="entry name" value="CheW-like_dom_sf"/>
</dbReference>
<proteinExistence type="predicted"/>